<dbReference type="Proteomes" id="UP001346869">
    <property type="component" value="Unassembled WGS sequence"/>
</dbReference>
<comment type="caution">
    <text evidence="1">The sequence shown here is derived from an EMBL/GenBank/DDBJ whole genome shotgun (WGS) entry which is preliminary data.</text>
</comment>
<sequence>MVQSTTSIKQSAHGSLRAIQTLFFG</sequence>
<name>A0AAN7WR19_ELEMC</name>
<organism evidence="1 2">
    <name type="scientific">Eleginops maclovinus</name>
    <name type="common">Patagonian blennie</name>
    <name type="synonym">Eleginus maclovinus</name>
    <dbReference type="NCBI Taxonomy" id="56733"/>
    <lineage>
        <taxon>Eukaryota</taxon>
        <taxon>Metazoa</taxon>
        <taxon>Chordata</taxon>
        <taxon>Craniata</taxon>
        <taxon>Vertebrata</taxon>
        <taxon>Euteleostomi</taxon>
        <taxon>Actinopterygii</taxon>
        <taxon>Neopterygii</taxon>
        <taxon>Teleostei</taxon>
        <taxon>Neoteleostei</taxon>
        <taxon>Acanthomorphata</taxon>
        <taxon>Eupercaria</taxon>
        <taxon>Perciformes</taxon>
        <taxon>Notothenioidei</taxon>
        <taxon>Eleginopidae</taxon>
        <taxon>Eleginops</taxon>
    </lineage>
</organism>
<gene>
    <name evidence="1" type="ORF">PBY51_001716</name>
</gene>
<dbReference type="EMBL" id="JAUZQC010000022">
    <property type="protein sequence ID" value="KAK5850878.1"/>
    <property type="molecule type" value="Genomic_DNA"/>
</dbReference>
<evidence type="ECO:0000313" key="2">
    <source>
        <dbReference type="Proteomes" id="UP001346869"/>
    </source>
</evidence>
<evidence type="ECO:0000313" key="1">
    <source>
        <dbReference type="EMBL" id="KAK5850878.1"/>
    </source>
</evidence>
<reference evidence="1 2" key="1">
    <citation type="journal article" date="2023" name="Genes (Basel)">
        <title>Chromosome-Level Genome Assembly and Circadian Gene Repertoire of the Patagonia Blennie Eleginops maclovinus-The Closest Ancestral Proxy of Antarctic Cryonotothenioids.</title>
        <authorList>
            <person name="Cheng C.C."/>
            <person name="Rivera-Colon A.G."/>
            <person name="Minhas B.F."/>
            <person name="Wilson L."/>
            <person name="Rayamajhi N."/>
            <person name="Vargas-Chacoff L."/>
            <person name="Catchen J.M."/>
        </authorList>
    </citation>
    <scope>NUCLEOTIDE SEQUENCE [LARGE SCALE GENOMIC DNA]</scope>
    <source>
        <strain evidence="1">JMC-PN-2008</strain>
    </source>
</reference>
<reference evidence="1 2" key="2">
    <citation type="journal article" date="2023" name="Mol. Biol. Evol.">
        <title>Genomics of Secondarily Temperate Adaptation in the Only Non-Antarctic Icefish.</title>
        <authorList>
            <person name="Rivera-Colon A.G."/>
            <person name="Rayamajhi N."/>
            <person name="Minhas B.F."/>
            <person name="Madrigal G."/>
            <person name="Bilyk K.T."/>
            <person name="Yoon V."/>
            <person name="Hune M."/>
            <person name="Gregory S."/>
            <person name="Cheng C.H.C."/>
            <person name="Catchen J.M."/>
        </authorList>
    </citation>
    <scope>NUCLEOTIDE SEQUENCE [LARGE SCALE GENOMIC DNA]</scope>
    <source>
        <strain evidence="1">JMC-PN-2008</strain>
    </source>
</reference>
<accession>A0AAN7WR19</accession>
<dbReference type="AlphaFoldDB" id="A0AAN7WR19"/>
<keyword evidence="2" id="KW-1185">Reference proteome</keyword>
<protein>
    <submittedName>
        <fullName evidence="1">Uncharacterized protein</fullName>
    </submittedName>
</protein>
<proteinExistence type="predicted"/>